<organism evidence="1 2">
    <name type="scientific">Frondihabitans sucicola</name>
    <dbReference type="NCBI Taxonomy" id="1268041"/>
    <lineage>
        <taxon>Bacteria</taxon>
        <taxon>Bacillati</taxon>
        <taxon>Actinomycetota</taxon>
        <taxon>Actinomycetes</taxon>
        <taxon>Micrococcales</taxon>
        <taxon>Microbacteriaceae</taxon>
        <taxon>Frondihabitans</taxon>
    </lineage>
</organism>
<gene>
    <name evidence="1" type="ORF">GCM10025867_36940</name>
</gene>
<dbReference type="Proteomes" id="UP001321486">
    <property type="component" value="Chromosome"/>
</dbReference>
<protein>
    <submittedName>
        <fullName evidence="1">Uncharacterized protein</fullName>
    </submittedName>
</protein>
<dbReference type="EMBL" id="AP027732">
    <property type="protein sequence ID" value="BDZ51453.1"/>
    <property type="molecule type" value="Genomic_DNA"/>
</dbReference>
<dbReference type="Gene3D" id="3.40.50.880">
    <property type="match status" value="1"/>
</dbReference>
<keyword evidence="2" id="KW-1185">Reference proteome</keyword>
<reference evidence="2" key="1">
    <citation type="journal article" date="2019" name="Int. J. Syst. Evol. Microbiol.">
        <title>The Global Catalogue of Microorganisms (GCM) 10K type strain sequencing project: providing services to taxonomists for standard genome sequencing and annotation.</title>
        <authorList>
            <consortium name="The Broad Institute Genomics Platform"/>
            <consortium name="The Broad Institute Genome Sequencing Center for Infectious Disease"/>
            <person name="Wu L."/>
            <person name="Ma J."/>
        </authorList>
    </citation>
    <scope>NUCLEOTIDE SEQUENCE [LARGE SCALE GENOMIC DNA]</scope>
    <source>
        <strain evidence="2">NBRC 108728</strain>
    </source>
</reference>
<dbReference type="InterPro" id="IPR029062">
    <property type="entry name" value="Class_I_gatase-like"/>
</dbReference>
<name>A0ABN6Y651_9MICO</name>
<evidence type="ECO:0000313" key="1">
    <source>
        <dbReference type="EMBL" id="BDZ51453.1"/>
    </source>
</evidence>
<accession>A0ABN6Y651</accession>
<proteinExistence type="predicted"/>
<evidence type="ECO:0000313" key="2">
    <source>
        <dbReference type="Proteomes" id="UP001321486"/>
    </source>
</evidence>
<sequence length="188" mass="19865">MAVFHDGVLREDDVSAARLARYSEIVLPGCSSLTAVQVKALVDYADDGGRLVVVGEIGGPGADDITNHENTVSVKNLERGASIDELRLAPPQVTLTTLPHGAVNLQHPADDVVTLHIVNYDYDVEAGITPSALDVRVEVALPSAPTRAALYAPGQATPLELEITASESGETSVVIPSIGTYVIVEFRR</sequence>